<feature type="region of interest" description="Disordered" evidence="1">
    <location>
        <begin position="1"/>
        <end position="23"/>
    </location>
</feature>
<reference evidence="2" key="1">
    <citation type="journal article" date="2020" name="Stud. Mycol.">
        <title>101 Dothideomycetes genomes: a test case for predicting lifestyles and emergence of pathogens.</title>
        <authorList>
            <person name="Haridas S."/>
            <person name="Albert R."/>
            <person name="Binder M."/>
            <person name="Bloem J."/>
            <person name="Labutti K."/>
            <person name="Salamov A."/>
            <person name="Andreopoulos B."/>
            <person name="Baker S."/>
            <person name="Barry K."/>
            <person name="Bills G."/>
            <person name="Bluhm B."/>
            <person name="Cannon C."/>
            <person name="Castanera R."/>
            <person name="Culley D."/>
            <person name="Daum C."/>
            <person name="Ezra D."/>
            <person name="Gonzalez J."/>
            <person name="Henrissat B."/>
            <person name="Kuo A."/>
            <person name="Liang C."/>
            <person name="Lipzen A."/>
            <person name="Lutzoni F."/>
            <person name="Magnuson J."/>
            <person name="Mondo S."/>
            <person name="Nolan M."/>
            <person name="Ohm R."/>
            <person name="Pangilinan J."/>
            <person name="Park H.-J."/>
            <person name="Ramirez L."/>
            <person name="Alfaro M."/>
            <person name="Sun H."/>
            <person name="Tritt A."/>
            <person name="Yoshinaga Y."/>
            <person name="Zwiers L.-H."/>
            <person name="Turgeon B."/>
            <person name="Goodwin S."/>
            <person name="Spatafora J."/>
            <person name="Crous P."/>
            <person name="Grigoriev I."/>
        </authorList>
    </citation>
    <scope>NUCLEOTIDE SEQUENCE</scope>
    <source>
        <strain evidence="2">CBS 123094</strain>
    </source>
</reference>
<name>A0A6A5WI74_9PLEO</name>
<dbReference type="Proteomes" id="UP000799779">
    <property type="component" value="Unassembled WGS sequence"/>
</dbReference>
<evidence type="ECO:0000313" key="3">
    <source>
        <dbReference type="Proteomes" id="UP000799779"/>
    </source>
</evidence>
<evidence type="ECO:0000256" key="1">
    <source>
        <dbReference type="SAM" id="MobiDB-lite"/>
    </source>
</evidence>
<dbReference type="EMBL" id="ML977588">
    <property type="protein sequence ID" value="KAF2000509.1"/>
    <property type="molecule type" value="Genomic_DNA"/>
</dbReference>
<protein>
    <recommendedName>
        <fullName evidence="4">F-box domain-containing protein</fullName>
    </recommendedName>
</protein>
<sequence length="440" mass="49886">MGALTQTISTLLPSFDTTPHPRTPSLTTAQPFVAAHWFTAIKTIRCYTPNITVAMEMSPKEFFGSSSHHQQRKPVTPFRILDLPMELLEAVMAELRDTTTSKLPEVGSKPYVKDLKNVRLVCRTFRDASLITFGSIFFHSVSTVLACWSLTHLLEIAQHPHFAKDSDGLFASPFAMEQSVPDKEMLVRALGSLPNLEIVRIGGTEDLYGPLVHYLYRAAIEAIQDSDIHAQVTTEFTISDDLDEQDPSLSELLHAETWQLKKTSKTVRRIKINDPWHESRSIEVLLQSATGLEQLKLRLCENPRFLTPYTWSELTELSLWRCHINSEDFCVLLDRHKLSLCHISIRWTVENLENLVLECLECIEPTQPIPPADGCFYDPSEVITLKASEISDFTAVLQTISNTYTTSVMLSDPIGYEEEDRLAYVVDLRKAKQAVEDMFR</sequence>
<keyword evidence="3" id="KW-1185">Reference proteome</keyword>
<dbReference type="OrthoDB" id="5279008at2759"/>
<feature type="compositionally biased region" description="Polar residues" evidence="1">
    <location>
        <begin position="1"/>
        <end position="17"/>
    </location>
</feature>
<accession>A0A6A5WI74</accession>
<evidence type="ECO:0000313" key="2">
    <source>
        <dbReference type="EMBL" id="KAF2000509.1"/>
    </source>
</evidence>
<gene>
    <name evidence="2" type="ORF">P154DRAFT_575868</name>
</gene>
<evidence type="ECO:0008006" key="4">
    <source>
        <dbReference type="Google" id="ProtNLM"/>
    </source>
</evidence>
<organism evidence="2 3">
    <name type="scientific">Amniculicola lignicola CBS 123094</name>
    <dbReference type="NCBI Taxonomy" id="1392246"/>
    <lineage>
        <taxon>Eukaryota</taxon>
        <taxon>Fungi</taxon>
        <taxon>Dikarya</taxon>
        <taxon>Ascomycota</taxon>
        <taxon>Pezizomycotina</taxon>
        <taxon>Dothideomycetes</taxon>
        <taxon>Pleosporomycetidae</taxon>
        <taxon>Pleosporales</taxon>
        <taxon>Amniculicolaceae</taxon>
        <taxon>Amniculicola</taxon>
    </lineage>
</organism>
<proteinExistence type="predicted"/>
<dbReference type="AlphaFoldDB" id="A0A6A5WI74"/>